<reference evidence="10" key="3">
    <citation type="submission" date="2018-12" db="EMBL/GenBank/DDBJ databases">
        <title>G10K-VGP greater horseshoe bat female genome, primary haplotype.</title>
        <authorList>
            <person name="Teeling E."/>
            <person name="Myers G."/>
            <person name="Vernes S."/>
            <person name="Pippel M."/>
            <person name="Winkler S."/>
            <person name="Fedrigo O."/>
            <person name="Rhie A."/>
            <person name="Koren S."/>
            <person name="Phillippy A."/>
            <person name="Lewin H."/>
            <person name="Damas J."/>
            <person name="Howe K."/>
            <person name="Mountcastle J."/>
            <person name="Jarvis E.D."/>
        </authorList>
    </citation>
    <scope>NUCLEOTIDE SEQUENCE [LARGE SCALE GENOMIC DNA]</scope>
</reference>
<feature type="region of interest" description="Disordered" evidence="8">
    <location>
        <begin position="394"/>
        <end position="413"/>
    </location>
</feature>
<keyword evidence="1" id="KW-0399">Innate immunity</keyword>
<organism evidence="9 10">
    <name type="scientific">Rhinolophus ferrumequinum</name>
    <name type="common">Greater horseshoe bat</name>
    <dbReference type="NCBI Taxonomy" id="59479"/>
    <lineage>
        <taxon>Eukaryota</taxon>
        <taxon>Metazoa</taxon>
        <taxon>Chordata</taxon>
        <taxon>Craniata</taxon>
        <taxon>Vertebrata</taxon>
        <taxon>Euteleostomi</taxon>
        <taxon>Mammalia</taxon>
        <taxon>Eutheria</taxon>
        <taxon>Laurasiatheria</taxon>
        <taxon>Chiroptera</taxon>
        <taxon>Yinpterochiroptera</taxon>
        <taxon>Rhinolophoidea</taxon>
        <taxon>Rhinolophidae</taxon>
        <taxon>Rhinolophinae</taxon>
        <taxon>Rhinolophus</taxon>
    </lineage>
</organism>
<evidence type="ECO:0000313" key="9">
    <source>
        <dbReference type="Ensembl" id="ENSRFEP00010028487.1"/>
    </source>
</evidence>
<dbReference type="GO" id="GO:0043066">
    <property type="term" value="P:negative regulation of apoptotic process"/>
    <property type="evidence" value="ECO:0007669"/>
    <property type="project" value="Ensembl"/>
</dbReference>
<comment type="similarity">
    <text evidence="6">Belongs to the IFIT family.</text>
</comment>
<gene>
    <name evidence="9" type="primary">IFIT3</name>
</gene>
<dbReference type="InterPro" id="IPR011990">
    <property type="entry name" value="TPR-like_helical_dom_sf"/>
</dbReference>
<keyword evidence="5" id="KW-0051">Antiviral defense</keyword>
<dbReference type="AlphaFoldDB" id="A0A671FSF9"/>
<dbReference type="SUPFAM" id="SSF48452">
    <property type="entry name" value="TPR-like"/>
    <property type="match status" value="2"/>
</dbReference>
<evidence type="ECO:0000256" key="3">
    <source>
        <dbReference type="ARBA" id="ARBA00022803"/>
    </source>
</evidence>
<dbReference type="Proteomes" id="UP000472240">
    <property type="component" value="Chromosome 16"/>
</dbReference>
<reference evidence="9 10" key="1">
    <citation type="journal article" date="2015" name="Annu Rev Anim Biosci">
        <title>The Genome 10K Project: a way forward.</title>
        <authorList>
            <person name="Koepfli K.P."/>
            <person name="Paten B."/>
            <person name="O'Brien S.J."/>
            <person name="Koepfli K.P."/>
            <person name="Paten B."/>
            <person name="Antunes A."/>
            <person name="Belov K."/>
            <person name="Bustamante C."/>
            <person name="Castoe T.A."/>
            <person name="Clawson H."/>
            <person name="Crawford A.J."/>
            <person name="Diekhans M."/>
            <person name="Distel D."/>
            <person name="Durbin R."/>
            <person name="Earl D."/>
            <person name="Fujita M.K."/>
            <person name="Gamble T."/>
            <person name="Georges A."/>
            <person name="Gemmell N."/>
            <person name="Gilbert M.T."/>
            <person name="Graves J.M."/>
            <person name="Green R.E."/>
            <person name="Hickey G."/>
            <person name="Jarvis E.D."/>
            <person name="Johnson W."/>
            <person name="Komissarov A."/>
            <person name="Korf I."/>
            <person name="Kuhn R."/>
            <person name="Larkin D.M."/>
            <person name="Lewin H."/>
            <person name="Lopez J.V."/>
            <person name="Ma J."/>
            <person name="Marques-Bonet T."/>
            <person name="Miller W."/>
            <person name="Murphy R."/>
            <person name="Pevzner P."/>
            <person name="Shapiro B."/>
            <person name="Steiner C."/>
            <person name="Tamazian G."/>
            <person name="Venkatesh B."/>
            <person name="Wang J."/>
            <person name="Wayne R."/>
            <person name="Wiley E."/>
            <person name="Yang H."/>
            <person name="Zhang G."/>
            <person name="Haussler D."/>
            <person name="Ryder O."/>
            <person name="O'Brien S.J."/>
        </authorList>
    </citation>
    <scope>NUCLEOTIDE SEQUENCE</scope>
</reference>
<keyword evidence="4" id="KW-0391">Immunity</keyword>
<evidence type="ECO:0000256" key="6">
    <source>
        <dbReference type="ARBA" id="ARBA00038336"/>
    </source>
</evidence>
<dbReference type="GO" id="GO:0008285">
    <property type="term" value="P:negative regulation of cell population proliferation"/>
    <property type="evidence" value="ECO:0007669"/>
    <property type="project" value="Ensembl"/>
</dbReference>
<dbReference type="GeneID" id="117036392"/>
<reference evidence="9" key="4">
    <citation type="submission" date="2025-08" db="UniProtKB">
        <authorList>
            <consortium name="Ensembl"/>
        </authorList>
    </citation>
    <scope>IDENTIFICATION</scope>
</reference>
<feature type="region of interest" description="Disordered" evidence="8">
    <location>
        <begin position="465"/>
        <end position="486"/>
    </location>
</feature>
<evidence type="ECO:0000256" key="2">
    <source>
        <dbReference type="ARBA" id="ARBA00022737"/>
    </source>
</evidence>
<dbReference type="GO" id="GO:0140374">
    <property type="term" value="P:antiviral innate immune response"/>
    <property type="evidence" value="ECO:0007669"/>
    <property type="project" value="Ensembl"/>
</dbReference>
<evidence type="ECO:0000256" key="7">
    <source>
        <dbReference type="PROSITE-ProRule" id="PRU00339"/>
    </source>
</evidence>
<feature type="repeat" description="TPR" evidence="7">
    <location>
        <begin position="243"/>
        <end position="276"/>
    </location>
</feature>
<dbReference type="GO" id="GO:0005739">
    <property type="term" value="C:mitochondrion"/>
    <property type="evidence" value="ECO:0007669"/>
    <property type="project" value="Ensembl"/>
</dbReference>
<evidence type="ECO:0000256" key="5">
    <source>
        <dbReference type="ARBA" id="ARBA00023118"/>
    </source>
</evidence>
<dbReference type="GeneTree" id="ENSGT00950000182946"/>
<dbReference type="Pfam" id="PF13181">
    <property type="entry name" value="TPR_8"/>
    <property type="match status" value="1"/>
</dbReference>
<dbReference type="InterPro" id="IPR019734">
    <property type="entry name" value="TPR_rpt"/>
</dbReference>
<dbReference type="Ensembl" id="ENSRFET00010030927.1">
    <property type="protein sequence ID" value="ENSRFEP00010028487.1"/>
    <property type="gene ID" value="ENSRFEG00010018935.1"/>
</dbReference>
<dbReference type="Pfam" id="PF13424">
    <property type="entry name" value="TPR_12"/>
    <property type="match status" value="1"/>
</dbReference>
<keyword evidence="3 7" id="KW-0802">TPR repeat</keyword>
<name>A0A671FSF9_RHIFE</name>
<protein>
    <submittedName>
        <fullName evidence="9">Interferon induced protein with tetratricopeptide repeats 3</fullName>
    </submittedName>
</protein>
<dbReference type="CTD" id="3437"/>
<feature type="compositionally biased region" description="Polar residues" evidence="8">
    <location>
        <begin position="402"/>
        <end position="413"/>
    </location>
</feature>
<dbReference type="PROSITE" id="PS50005">
    <property type="entry name" value="TPR"/>
    <property type="match status" value="1"/>
</dbReference>
<evidence type="ECO:0000256" key="8">
    <source>
        <dbReference type="SAM" id="MobiDB-lite"/>
    </source>
</evidence>
<keyword evidence="10" id="KW-1185">Reference proteome</keyword>
<dbReference type="PANTHER" id="PTHR10271">
    <property type="entry name" value="INTERFERON-INDUCED PROTEIN WITH TETRATRICOPEPTIDE REPEATS"/>
    <property type="match status" value="1"/>
</dbReference>
<dbReference type="FunCoup" id="A0A671FSF9">
    <property type="interactions" value="45"/>
</dbReference>
<dbReference type="KEGG" id="rfq:117036392"/>
<dbReference type="InParanoid" id="A0A671FSF9"/>
<proteinExistence type="inferred from homology"/>
<accession>A0A671FSF9</accession>
<dbReference type="FunFam" id="1.25.40.10:FF:000036">
    <property type="entry name" value="interferon-induced protein with tetratricopeptide repeats 5"/>
    <property type="match status" value="1"/>
</dbReference>
<dbReference type="RefSeq" id="XP_032987174.1">
    <property type="nucleotide sequence ID" value="XM_033131283.1"/>
</dbReference>
<dbReference type="SMART" id="SM00028">
    <property type="entry name" value="TPR"/>
    <property type="match status" value="5"/>
</dbReference>
<dbReference type="GO" id="GO:0005829">
    <property type="term" value="C:cytosol"/>
    <property type="evidence" value="ECO:0007669"/>
    <property type="project" value="Ensembl"/>
</dbReference>
<dbReference type="OrthoDB" id="10043504at2759"/>
<dbReference type="PANTHER" id="PTHR10271:SF3">
    <property type="entry name" value="INTERFERON-INDUCED PROTEIN WITH TETRATRICOPEPTIDE REPEATS 3"/>
    <property type="match status" value="1"/>
</dbReference>
<reference evidence="9" key="5">
    <citation type="submission" date="2025-09" db="UniProtKB">
        <authorList>
            <consortium name="Ensembl"/>
        </authorList>
    </citation>
    <scope>IDENTIFICATION</scope>
</reference>
<reference evidence="9 10" key="2">
    <citation type="journal article" date="2018" name="Annu Rev Anim Biosci">
        <title>Bat Biology, Genomes, and the Bat1K Project: To Generate Chromosome-Level Genomes for All Living Bat Species.</title>
        <authorList>
            <person name="Teeling E.C."/>
            <person name="Vernes S.C."/>
            <person name="Davalos L.M."/>
            <person name="Ray D.A."/>
            <person name="Gilbert M.T.P."/>
            <person name="Myers E."/>
        </authorList>
    </citation>
    <scope>NUCLEOTIDE SEQUENCE</scope>
</reference>
<keyword evidence="2" id="KW-0677">Repeat</keyword>
<dbReference type="Gene3D" id="1.25.40.10">
    <property type="entry name" value="Tetratricopeptide repeat domain"/>
    <property type="match status" value="3"/>
</dbReference>
<evidence type="ECO:0000256" key="1">
    <source>
        <dbReference type="ARBA" id="ARBA00022588"/>
    </source>
</evidence>
<sequence length="486" mass="55847">MSEVNKNSLEKILPQLKCHFTWNLFKEESVSHDLEARVCNQIEFLNTEFKATMYNLLAYIKHHRGQNEAALECLRQAEELIQREHADQAEIRSVVTWGNYAWIYYHMGRLSEAQVYVDKVKHVCKKFSNPYSIECPELDSEEGWTLLQCGAKRNERAKVCFEKALEKKPNNPEFSSGLAIAMYDLDEKPQKQYCVSVLKEAIELNPDNQYIKVLLALKLQKIHKETEGEPLVVEALEKAPRQTDVLHNAAKFYQIKGDTDKALELFQKALESMPNSGYICHQIARCYREKAKQIQDTGYSEVSRNREKFEELSKYAMDYSSKAIEKGLSPLYAYSDLTELETECHPTAFNSELPDTERKQLHQGYYNLQEYHGTSEDTPVQQHLKGLSISTKSTEKEKMKYQPQNAAENQLPQNAPNSWYLRGLTHKLNGDLWQAAECFEKELGFLLRNSPSGISRFFLPTSELEEGNERVGQGAESSTLGEPLDS</sequence>
<evidence type="ECO:0000256" key="4">
    <source>
        <dbReference type="ARBA" id="ARBA00022859"/>
    </source>
</evidence>
<dbReference type="GO" id="GO:0042802">
    <property type="term" value="F:identical protein binding"/>
    <property type="evidence" value="ECO:0007669"/>
    <property type="project" value="Ensembl"/>
</dbReference>
<evidence type="ECO:0000313" key="10">
    <source>
        <dbReference type="Proteomes" id="UP000472240"/>
    </source>
</evidence>